<reference evidence="4" key="1">
    <citation type="submission" date="2017-04" db="EMBL/GenBank/DDBJ databases">
        <title>Complete Genome Sequences of Twelve Strains of a Stable Defined Moderately Diverse Mouse Microbiota 2 (sDMDMm2).</title>
        <authorList>
            <person name="Uchimura Y."/>
            <person name="Wyss M."/>
            <person name="Brugiroux S."/>
            <person name="Limenitakis J.P."/>
            <person name="Stecher B."/>
            <person name="McCoy K.D."/>
            <person name="Macpherson A.J."/>
        </authorList>
    </citation>
    <scope>NUCLEOTIDE SEQUENCE</scope>
    <source>
        <strain evidence="4">YL58</strain>
    </source>
</reference>
<organism evidence="4 5">
    <name type="scientific">Blautia pseudococcoides</name>
    <dbReference type="NCBI Taxonomy" id="1796616"/>
    <lineage>
        <taxon>Bacteria</taxon>
        <taxon>Bacillati</taxon>
        <taxon>Bacillota</taxon>
        <taxon>Clostridia</taxon>
        <taxon>Lachnospirales</taxon>
        <taxon>Lachnospiraceae</taxon>
        <taxon>Blautia</taxon>
    </lineage>
</organism>
<dbReference type="InterPro" id="IPR036390">
    <property type="entry name" value="WH_DNA-bd_sf"/>
</dbReference>
<dbReference type="Gene3D" id="1.10.10.10">
    <property type="entry name" value="Winged helix-like DNA-binding domain superfamily/Winged helix DNA-binding domain"/>
    <property type="match status" value="1"/>
</dbReference>
<sequence length="388" mass="44118">MTIDADRKQTLTVSTIRNVNVVNIMQSILRDKTKTRSELAKENHISVMTVKHIVDDLIGGGILVEKVCGGSDVGRKPKALEINEKFGNIVCINLTSVDEISFLIYDIYEAPEAEQTLEFDPKCTYRENLLRAVGLIKEKLAALHTVTVGIAVFVPSAYYENVDLVNYDLIADFKDLHIKQLFAEAFGIGNILVLHDVVPAAWSEYESMDSEADSQFYFYCGHGVGGFFIHRGTAVMGEELMAGEVGKMLLLTDTAGKKYTTFEDMISVSVLNRKLRQAGIDKKFKEVIRAYEEQVEEVKRIVDEALDVIVRVLYNLLWVYNPGMLVVDSCYSDYSRLIMTRFQEFVESLENEAIPIHVQVRQALYDEYHMMRGCFHMVRDAWVDEIYN</sequence>
<dbReference type="SUPFAM" id="SSF53067">
    <property type="entry name" value="Actin-like ATPase domain"/>
    <property type="match status" value="1"/>
</dbReference>
<evidence type="ECO:0008006" key="6">
    <source>
        <dbReference type="Google" id="ProtNLM"/>
    </source>
</evidence>
<dbReference type="InterPro" id="IPR000600">
    <property type="entry name" value="ROK"/>
</dbReference>
<dbReference type="InterPro" id="IPR036388">
    <property type="entry name" value="WH-like_DNA-bd_sf"/>
</dbReference>
<evidence type="ECO:0000256" key="1">
    <source>
        <dbReference type="ARBA" id="ARBA00002486"/>
    </source>
</evidence>
<keyword evidence="3" id="KW-0859">Xylose metabolism</keyword>
<dbReference type="Gene3D" id="3.30.420.40">
    <property type="match status" value="2"/>
</dbReference>
<comment type="similarity">
    <text evidence="2">Belongs to the ROK (NagC/XylR) family.</text>
</comment>
<name>A0A1C7IDN8_9FIRM</name>
<dbReference type="RefSeq" id="WP_065543866.1">
    <property type="nucleotide sequence ID" value="NZ_CP015405.2"/>
</dbReference>
<dbReference type="AlphaFoldDB" id="A0A1C7IDN8"/>
<dbReference type="SUPFAM" id="SSF46785">
    <property type="entry name" value="Winged helix' DNA-binding domain"/>
    <property type="match status" value="1"/>
</dbReference>
<evidence type="ECO:0000313" key="4">
    <source>
        <dbReference type="EMBL" id="ANU77761.1"/>
    </source>
</evidence>
<accession>A0A1C7IDN8</accession>
<comment type="function">
    <text evidence="1">Transcriptional repressor of xylose-utilizing enzymes.</text>
</comment>
<proteinExistence type="inferred from homology"/>
<dbReference type="OrthoDB" id="1974076at2"/>
<keyword evidence="5" id="KW-1185">Reference proteome</keyword>
<protein>
    <recommendedName>
        <fullName evidence="6">NBD/HSP70 family sugar kinase</fullName>
    </recommendedName>
</protein>
<keyword evidence="3" id="KW-0119">Carbohydrate metabolism</keyword>
<dbReference type="PANTHER" id="PTHR18964:SF149">
    <property type="entry name" value="BIFUNCTIONAL UDP-N-ACETYLGLUCOSAMINE 2-EPIMERASE_N-ACETYLMANNOSAMINE KINASE"/>
    <property type="match status" value="1"/>
</dbReference>
<gene>
    <name evidence="4" type="ORF">A4V09_19665</name>
</gene>
<evidence type="ECO:0000313" key="5">
    <source>
        <dbReference type="Proteomes" id="UP000092574"/>
    </source>
</evidence>
<dbReference type="EMBL" id="CP015405">
    <property type="protein sequence ID" value="ANU77761.1"/>
    <property type="molecule type" value="Genomic_DNA"/>
</dbReference>
<evidence type="ECO:0000256" key="3">
    <source>
        <dbReference type="ARBA" id="ARBA00022629"/>
    </source>
</evidence>
<dbReference type="Pfam" id="PF00480">
    <property type="entry name" value="ROK"/>
    <property type="match status" value="1"/>
</dbReference>
<dbReference type="STRING" id="1796616.A4V09_19665"/>
<evidence type="ECO:0000256" key="2">
    <source>
        <dbReference type="ARBA" id="ARBA00006479"/>
    </source>
</evidence>
<dbReference type="KEGG" id="byl:A4V09_19665"/>
<dbReference type="Proteomes" id="UP000092574">
    <property type="component" value="Chromosome"/>
</dbReference>
<dbReference type="InterPro" id="IPR043129">
    <property type="entry name" value="ATPase_NBD"/>
</dbReference>
<dbReference type="GO" id="GO:0042732">
    <property type="term" value="P:D-xylose metabolic process"/>
    <property type="evidence" value="ECO:0007669"/>
    <property type="project" value="UniProtKB-KW"/>
</dbReference>
<dbReference type="PANTHER" id="PTHR18964">
    <property type="entry name" value="ROK (REPRESSOR, ORF, KINASE) FAMILY"/>
    <property type="match status" value="1"/>
</dbReference>